<evidence type="ECO:0000313" key="3">
    <source>
        <dbReference type="EMBL" id="MBB4017172.1"/>
    </source>
</evidence>
<proteinExistence type="predicted"/>
<protein>
    <submittedName>
        <fullName evidence="3">Flp pilus assembly protein TadD</fullName>
    </submittedName>
</protein>
<dbReference type="EMBL" id="JACIEN010000002">
    <property type="protein sequence ID" value="MBB4017172.1"/>
    <property type="molecule type" value="Genomic_DNA"/>
</dbReference>
<dbReference type="Proteomes" id="UP000577362">
    <property type="component" value="Unassembled WGS sequence"/>
</dbReference>
<dbReference type="RefSeq" id="WP_019403589.1">
    <property type="nucleotide sequence ID" value="NZ_JACIEN010000002.1"/>
</dbReference>
<evidence type="ECO:0000256" key="1">
    <source>
        <dbReference type="PROSITE-ProRule" id="PRU00339"/>
    </source>
</evidence>
<evidence type="ECO:0000256" key="2">
    <source>
        <dbReference type="SAM" id="SignalP"/>
    </source>
</evidence>
<feature type="repeat" description="TPR" evidence="1">
    <location>
        <begin position="75"/>
        <end position="108"/>
    </location>
</feature>
<dbReference type="PANTHER" id="PTHR44216">
    <property type="entry name" value="PROTEIN O-MANNOSYL-TRANSFERASE TMTC2"/>
    <property type="match status" value="1"/>
</dbReference>
<dbReference type="PANTHER" id="PTHR44216:SF3">
    <property type="entry name" value="PROTEIN O-MANNOSYL-TRANSFERASE TMTC2"/>
    <property type="match status" value="1"/>
</dbReference>
<organism evidence="3 4">
    <name type="scientific">Chelatococcus caeni</name>
    <dbReference type="NCBI Taxonomy" id="1348468"/>
    <lineage>
        <taxon>Bacteria</taxon>
        <taxon>Pseudomonadati</taxon>
        <taxon>Pseudomonadota</taxon>
        <taxon>Alphaproteobacteria</taxon>
        <taxon>Hyphomicrobiales</taxon>
        <taxon>Chelatococcaceae</taxon>
        <taxon>Chelatococcus</taxon>
    </lineage>
</organism>
<dbReference type="AlphaFoldDB" id="A0A840BZM3"/>
<dbReference type="InterPro" id="IPR052384">
    <property type="entry name" value="TMTC_O-mannosyltransferase"/>
</dbReference>
<dbReference type="PROSITE" id="PS50293">
    <property type="entry name" value="TPR_REGION"/>
    <property type="match status" value="1"/>
</dbReference>
<accession>A0A840BZM3</accession>
<dbReference type="SUPFAM" id="SSF48452">
    <property type="entry name" value="TPR-like"/>
    <property type="match status" value="1"/>
</dbReference>
<dbReference type="InterPro" id="IPR019734">
    <property type="entry name" value="TPR_rpt"/>
</dbReference>
<feature type="chain" id="PRO_5032703053" evidence="2">
    <location>
        <begin position="25"/>
        <end position="270"/>
    </location>
</feature>
<keyword evidence="4" id="KW-1185">Reference proteome</keyword>
<reference evidence="3 4" key="1">
    <citation type="submission" date="2020-08" db="EMBL/GenBank/DDBJ databases">
        <title>Genomic Encyclopedia of Type Strains, Phase IV (KMG-IV): sequencing the most valuable type-strain genomes for metagenomic binning, comparative biology and taxonomic classification.</title>
        <authorList>
            <person name="Goeker M."/>
        </authorList>
    </citation>
    <scope>NUCLEOTIDE SEQUENCE [LARGE SCALE GENOMIC DNA]</scope>
    <source>
        <strain evidence="3 4">DSM 103737</strain>
    </source>
</reference>
<dbReference type="Pfam" id="PF13181">
    <property type="entry name" value="TPR_8"/>
    <property type="match status" value="1"/>
</dbReference>
<dbReference type="Pfam" id="PF13432">
    <property type="entry name" value="TPR_16"/>
    <property type="match status" value="1"/>
</dbReference>
<dbReference type="GO" id="GO:0000030">
    <property type="term" value="F:mannosyltransferase activity"/>
    <property type="evidence" value="ECO:0007669"/>
    <property type="project" value="TreeGrafter"/>
</dbReference>
<dbReference type="InterPro" id="IPR011990">
    <property type="entry name" value="TPR-like_helical_dom_sf"/>
</dbReference>
<gene>
    <name evidence="3" type="ORF">GGR16_002201</name>
</gene>
<keyword evidence="1" id="KW-0802">TPR repeat</keyword>
<dbReference type="PROSITE" id="PS50005">
    <property type="entry name" value="TPR"/>
    <property type="match status" value="2"/>
</dbReference>
<keyword evidence="2" id="KW-0732">Signal</keyword>
<dbReference type="Gene3D" id="1.25.40.10">
    <property type="entry name" value="Tetratricopeptide repeat domain"/>
    <property type="match status" value="1"/>
</dbReference>
<feature type="signal peptide" evidence="2">
    <location>
        <begin position="1"/>
        <end position="24"/>
    </location>
</feature>
<feature type="repeat" description="TPR" evidence="1">
    <location>
        <begin position="142"/>
        <end position="175"/>
    </location>
</feature>
<comment type="caution">
    <text evidence="3">The sequence shown here is derived from an EMBL/GenBank/DDBJ whole genome shotgun (WGS) entry which is preliminary data.</text>
</comment>
<sequence>MGHRLGSAATAAFLAIWFAGCMTAGPGTQATATIAAETSQAGRLIFLAEDIAGRGETQTALALYDRAGEIAGDDAALHARLGDAYLRLGENERAERAYSTALRLKPADAAVLLGLGSAKLRKGETAQALALIAKAAPQVGSAAAYNRLGVAHTLAGGFAEAEAAYRKALALDGRDLDIKTNLALVAALARRDGEAQALIAEVVAQPTAEERHVRARVLVLALTGKGPEARKTAHRGLDQGDVDKLLSQARTIATSGDARAKGAALGAVMI</sequence>
<dbReference type="GO" id="GO:0035269">
    <property type="term" value="P:protein O-linked glycosylation via mannose"/>
    <property type="evidence" value="ECO:0007669"/>
    <property type="project" value="TreeGrafter"/>
</dbReference>
<dbReference type="SMART" id="SM00028">
    <property type="entry name" value="TPR"/>
    <property type="match status" value="2"/>
</dbReference>
<evidence type="ECO:0000313" key="4">
    <source>
        <dbReference type="Proteomes" id="UP000577362"/>
    </source>
</evidence>
<dbReference type="PROSITE" id="PS51257">
    <property type="entry name" value="PROKAR_LIPOPROTEIN"/>
    <property type="match status" value="1"/>
</dbReference>
<name>A0A840BZM3_9HYPH</name>